<evidence type="ECO:0000313" key="2">
    <source>
        <dbReference type="EMBL" id="MBB6145117.1"/>
    </source>
</evidence>
<proteinExistence type="predicted"/>
<dbReference type="Proteomes" id="UP000538666">
    <property type="component" value="Unassembled WGS sequence"/>
</dbReference>
<accession>A0A841JXG3</accession>
<dbReference type="SUPFAM" id="SSF51126">
    <property type="entry name" value="Pectin lyase-like"/>
    <property type="match status" value="1"/>
</dbReference>
<dbReference type="InterPro" id="IPR059186">
    <property type="entry name" value="SACTE_4363"/>
</dbReference>
<dbReference type="AlphaFoldDB" id="A0A841JXG3"/>
<comment type="caution">
    <text evidence="2">The sequence shown here is derived from an EMBL/GenBank/DDBJ whole genome shotgun (WGS) entry which is preliminary data.</text>
</comment>
<protein>
    <recommendedName>
        <fullName evidence="4">Adenylyl cyclase</fullName>
    </recommendedName>
</protein>
<dbReference type="EMBL" id="JACHEK010000006">
    <property type="protein sequence ID" value="MBB6145117.1"/>
    <property type="molecule type" value="Genomic_DNA"/>
</dbReference>
<organism evidence="2 3">
    <name type="scientific">Silvibacterium bohemicum</name>
    <dbReference type="NCBI Taxonomy" id="1577686"/>
    <lineage>
        <taxon>Bacteria</taxon>
        <taxon>Pseudomonadati</taxon>
        <taxon>Acidobacteriota</taxon>
        <taxon>Terriglobia</taxon>
        <taxon>Terriglobales</taxon>
        <taxon>Acidobacteriaceae</taxon>
        <taxon>Silvibacterium</taxon>
    </lineage>
</organism>
<dbReference type="InterPro" id="IPR012334">
    <property type="entry name" value="Pectin_lyas_fold"/>
</dbReference>
<name>A0A841JXG3_9BACT</name>
<feature type="signal peptide" evidence="1">
    <location>
        <begin position="1"/>
        <end position="35"/>
    </location>
</feature>
<evidence type="ECO:0008006" key="4">
    <source>
        <dbReference type="Google" id="ProtNLM"/>
    </source>
</evidence>
<gene>
    <name evidence="2" type="ORF">HNQ77_003075</name>
</gene>
<sequence>MTNTRPISATVRRAIRGALLALFAATVSPSPAVWAQGSSSQPDFGPNVYIFTPSMPAAQIQSTLLSLANEPQFSTNRYAILFTPGAYNLQAPVGYYESIAGLGLLPGAVTINGFLTPNYGQAVYGTSTWPQANLTDTFWRSMENLTIDPAQDIAQNAAPSTLQWGVSQGAPLRRMQINGSLELVNSYCGEASGGFISDLVVTGNVNPCSQQQWFTRNSSLGIWTGGVWNMVFSGVEGAPQQSFPTPPETVVPTTPVSREKPFLYVDSKGDFNVFSPSAQRNTVGPTWASKNTPGRSIPIGRFFIAKPSMSAAEINLALVLGKNLIFTPGIYQLNQSLNVLYPGTVILGLGYATLVPQTGKAAITVADVDGVQIAGLIIDAGPVNSPVLLKMGVGLFDSPLPRGGFFSHWSDPSSINDVFFRIGGATAGSATTTLEIDSADVILDDIWAWRADHGNGVGWTENTASHGLVVNGNRVTALGLAVEHYQQEQVLWNGDAGQTIFYQSELPYDPPSQSAWMDGDANGYPSYVVSSSVRTHQAWGLGIYSFFNQGVNIIDDNAMTVPDGSGIAIHDVGTVWLAGSGQITNVINGTGAAVDSSNADVLSPVVTYP</sequence>
<evidence type="ECO:0000256" key="1">
    <source>
        <dbReference type="SAM" id="SignalP"/>
    </source>
</evidence>
<keyword evidence="1" id="KW-0732">Signal</keyword>
<dbReference type="OrthoDB" id="52286at2"/>
<reference evidence="2 3" key="1">
    <citation type="submission" date="2020-08" db="EMBL/GenBank/DDBJ databases">
        <title>Genomic Encyclopedia of Type Strains, Phase IV (KMG-IV): sequencing the most valuable type-strain genomes for metagenomic binning, comparative biology and taxonomic classification.</title>
        <authorList>
            <person name="Goeker M."/>
        </authorList>
    </citation>
    <scope>NUCLEOTIDE SEQUENCE [LARGE SCALE GENOMIC DNA]</scope>
    <source>
        <strain evidence="2 3">DSM 103733</strain>
    </source>
</reference>
<dbReference type="CDD" id="cd23669">
    <property type="entry name" value="GH55_SacteLam55A-like"/>
    <property type="match status" value="1"/>
</dbReference>
<dbReference type="Gene3D" id="2.160.20.10">
    <property type="entry name" value="Single-stranded right-handed beta-helix, Pectin lyase-like"/>
    <property type="match status" value="1"/>
</dbReference>
<evidence type="ECO:0000313" key="3">
    <source>
        <dbReference type="Proteomes" id="UP000538666"/>
    </source>
</evidence>
<dbReference type="RefSeq" id="WP_156186165.1">
    <property type="nucleotide sequence ID" value="NZ_JACHEK010000006.1"/>
</dbReference>
<dbReference type="InterPro" id="IPR011050">
    <property type="entry name" value="Pectin_lyase_fold/virulence"/>
</dbReference>
<keyword evidence="3" id="KW-1185">Reference proteome</keyword>
<feature type="chain" id="PRO_5032578054" description="Adenylyl cyclase" evidence="1">
    <location>
        <begin position="36"/>
        <end position="609"/>
    </location>
</feature>